<evidence type="ECO:0000313" key="1">
    <source>
        <dbReference type="EMBL" id="GFO03117.1"/>
    </source>
</evidence>
<name>A0AAV4A8B6_9GAST</name>
<organism evidence="1 2">
    <name type="scientific">Plakobranchus ocellatus</name>
    <dbReference type="NCBI Taxonomy" id="259542"/>
    <lineage>
        <taxon>Eukaryota</taxon>
        <taxon>Metazoa</taxon>
        <taxon>Spiralia</taxon>
        <taxon>Lophotrochozoa</taxon>
        <taxon>Mollusca</taxon>
        <taxon>Gastropoda</taxon>
        <taxon>Heterobranchia</taxon>
        <taxon>Euthyneura</taxon>
        <taxon>Panpulmonata</taxon>
        <taxon>Sacoglossa</taxon>
        <taxon>Placobranchoidea</taxon>
        <taxon>Plakobranchidae</taxon>
        <taxon>Plakobranchus</taxon>
    </lineage>
</organism>
<proteinExistence type="predicted"/>
<dbReference type="Proteomes" id="UP000735302">
    <property type="component" value="Unassembled WGS sequence"/>
</dbReference>
<reference evidence="1 2" key="1">
    <citation type="journal article" date="2021" name="Elife">
        <title>Chloroplast acquisition without the gene transfer in kleptoplastic sea slugs, Plakobranchus ocellatus.</title>
        <authorList>
            <person name="Maeda T."/>
            <person name="Takahashi S."/>
            <person name="Yoshida T."/>
            <person name="Shimamura S."/>
            <person name="Takaki Y."/>
            <person name="Nagai Y."/>
            <person name="Toyoda A."/>
            <person name="Suzuki Y."/>
            <person name="Arimoto A."/>
            <person name="Ishii H."/>
            <person name="Satoh N."/>
            <person name="Nishiyama T."/>
            <person name="Hasebe M."/>
            <person name="Maruyama T."/>
            <person name="Minagawa J."/>
            <person name="Obokata J."/>
            <person name="Shigenobu S."/>
        </authorList>
    </citation>
    <scope>NUCLEOTIDE SEQUENCE [LARGE SCALE GENOMIC DNA]</scope>
</reference>
<keyword evidence="2" id="KW-1185">Reference proteome</keyword>
<accession>A0AAV4A8B6</accession>
<sequence length="216" mass="23962">MLVGTCKKNREGMPADLFQNKQRLGDFDFKRKDIKPNCFIQTTILLSKHRTQHRRRRTNPASVLKEVSVTLVDVDVTYDPQADKVPLPKDRLKGRHFLSMCPSTEASDSRGKKAQRQCKVCAGSAKIAGQTPAERETKESYNNMLSRVQSRGVPASASSQPSHTITCSMFPWDDRGDGHPSDTTLLNTLAPVLVAHGLLTHGTTKLPLPATKRTKN</sequence>
<evidence type="ECO:0000313" key="2">
    <source>
        <dbReference type="Proteomes" id="UP000735302"/>
    </source>
</evidence>
<protein>
    <submittedName>
        <fullName evidence="1">Uncharacterized protein</fullName>
    </submittedName>
</protein>
<dbReference type="EMBL" id="BLXT01003724">
    <property type="protein sequence ID" value="GFO03117.1"/>
    <property type="molecule type" value="Genomic_DNA"/>
</dbReference>
<dbReference type="AlphaFoldDB" id="A0AAV4A8B6"/>
<comment type="caution">
    <text evidence="1">The sequence shown here is derived from an EMBL/GenBank/DDBJ whole genome shotgun (WGS) entry which is preliminary data.</text>
</comment>
<gene>
    <name evidence="1" type="ORF">PoB_002962200</name>
</gene>